<name>A0ACB7YL70_9ERIC</name>
<proteinExistence type="predicted"/>
<sequence>MEGVVGFEGEVDEDGLRNEQVCFSKLTSLSLSSLPKLVSFCTEMGEAGTTEGNPTIHAQPLFNGKVAFPAVEDLTISEVPMIKEIWVQQPLSKLEKEVESFCKLKSIRVGGCDQLEYVLPSYMLPQLHNLLDLEIRDCKELEVIVSNKLKEKEATNNDILVFPQLNTLELYGLDNLKCFCSGTDQLLFSHKVAFLALEHLTLIGVPMIKEIWVQQPLSKLEKEVESFCKLKSIRVGGCDQLEYVLPSYMLPQLHNLLDLEIRDCKELEVIVSNKLKEKEATNNDILVFPQLNTLELYGLDNLKCFCSGTDQLLFSHKVAFPAVEDLTISEVPMIKEIWVQQPLSKLEKEVESFCKLKSIRVWGCDQLEYVLPSYMLPQLHNLLDLEIRDCKELEVIVSNKLKEKEATNNDILVFPQLNTLELYGLDNLKCFCSGTDQLLFSHKVAFPALEHLQIWNTPSITEIWDKKPLSEPEQEIESFSKLVTIDVYRCDQLVYVLPSYMLSHLQDLQKLEIENCEEVEVIVSKELKEKEATDNDPIVFSQLKKVKCSSLPKLKSFYTGTQLFFSNKVTFPRLENLELDGCGSLRCIFQLSMARVLVNLQQLIIQDCSKMEAVVDGEEEIEDGQGRKSTDKTLFPHLSKLELRRLLELRWFCHFRYPLELPLLSKMVIEFCPKLNSFSSGSVSSSAHAQMALFNDKVILPGLEDLLVLALDRIEEIWDKQSPLVNQETMSFGQLKIMTVKSCGKLTNLFPSTILPRLQNLQTLLVDGCPNVEFVVFKNEKGEEQVADDDSTLIIPQLTHLQILDMEKLKSFYSSTTTSNAESLFNHQVTCPRLENLELEECKSLRCIFQPSMASVLVDLQELIINDCSKMEAVFDREEEIEDGQGRNSIDKTLLPHLRKLELRCLPRLRRFCHFRYPVELPLLSRMVILGCPKMNSFSLGQVSTPNLALQGISPILKVSEKAREMEFQTIMSQLNDVLVTVQLIYIDEINTAHVQLTLTNS</sequence>
<keyword evidence="2" id="KW-1185">Reference proteome</keyword>
<dbReference type="Proteomes" id="UP000828048">
    <property type="component" value="Chromosome 11"/>
</dbReference>
<accession>A0ACB7YL70</accession>
<evidence type="ECO:0000313" key="1">
    <source>
        <dbReference type="EMBL" id="KAH7854275.1"/>
    </source>
</evidence>
<gene>
    <name evidence="1" type="ORF">Vadar_012021</name>
</gene>
<evidence type="ECO:0000313" key="2">
    <source>
        <dbReference type="Proteomes" id="UP000828048"/>
    </source>
</evidence>
<protein>
    <submittedName>
        <fullName evidence="1">Uncharacterized protein</fullName>
    </submittedName>
</protein>
<reference evidence="1 2" key="1">
    <citation type="journal article" date="2021" name="Hortic Res">
        <title>High-quality reference genome and annotation aids understanding of berry development for evergreen blueberry (Vaccinium darrowii).</title>
        <authorList>
            <person name="Yu J."/>
            <person name="Hulse-Kemp A.M."/>
            <person name="Babiker E."/>
            <person name="Staton M."/>
        </authorList>
    </citation>
    <scope>NUCLEOTIDE SEQUENCE [LARGE SCALE GENOMIC DNA]</scope>
    <source>
        <strain evidence="2">cv. NJ 8807/NJ 8810</strain>
        <tissue evidence="1">Young leaf</tissue>
    </source>
</reference>
<dbReference type="EMBL" id="CM037161">
    <property type="protein sequence ID" value="KAH7854275.1"/>
    <property type="molecule type" value="Genomic_DNA"/>
</dbReference>
<organism evidence="1 2">
    <name type="scientific">Vaccinium darrowii</name>
    <dbReference type="NCBI Taxonomy" id="229202"/>
    <lineage>
        <taxon>Eukaryota</taxon>
        <taxon>Viridiplantae</taxon>
        <taxon>Streptophyta</taxon>
        <taxon>Embryophyta</taxon>
        <taxon>Tracheophyta</taxon>
        <taxon>Spermatophyta</taxon>
        <taxon>Magnoliopsida</taxon>
        <taxon>eudicotyledons</taxon>
        <taxon>Gunneridae</taxon>
        <taxon>Pentapetalae</taxon>
        <taxon>asterids</taxon>
        <taxon>Ericales</taxon>
        <taxon>Ericaceae</taxon>
        <taxon>Vaccinioideae</taxon>
        <taxon>Vaccinieae</taxon>
        <taxon>Vaccinium</taxon>
    </lineage>
</organism>
<comment type="caution">
    <text evidence="1">The sequence shown here is derived from an EMBL/GenBank/DDBJ whole genome shotgun (WGS) entry which is preliminary data.</text>
</comment>